<dbReference type="SUPFAM" id="SSF53254">
    <property type="entry name" value="Phosphoglycerate mutase-like"/>
    <property type="match status" value="1"/>
</dbReference>
<dbReference type="PANTHER" id="PTHR48100:SF44">
    <property type="entry name" value="PHOSPHATASE C1620.13-RELATED"/>
    <property type="match status" value="1"/>
</dbReference>
<protein>
    <recommendedName>
        <fullName evidence="3">Histidine phosphatase family protein</fullName>
    </recommendedName>
</protein>
<dbReference type="InterPro" id="IPR029033">
    <property type="entry name" value="His_PPase_superfam"/>
</dbReference>
<dbReference type="Gene3D" id="3.40.50.1240">
    <property type="entry name" value="Phosphoglycerate mutase-like"/>
    <property type="match status" value="1"/>
</dbReference>
<dbReference type="GO" id="GO:0016791">
    <property type="term" value="F:phosphatase activity"/>
    <property type="evidence" value="ECO:0007669"/>
    <property type="project" value="TreeGrafter"/>
</dbReference>
<dbReference type="PANTHER" id="PTHR48100">
    <property type="entry name" value="BROAD-SPECIFICITY PHOSPHATASE YOR283W-RELATED"/>
    <property type="match status" value="1"/>
</dbReference>
<evidence type="ECO:0000313" key="2">
    <source>
        <dbReference type="Proteomes" id="UP000187074"/>
    </source>
</evidence>
<dbReference type="InterPro" id="IPR050275">
    <property type="entry name" value="PGM_Phosphatase"/>
</dbReference>
<reference evidence="1 2" key="1">
    <citation type="submission" date="2016-11" db="EMBL/GenBank/DDBJ databases">
        <title>Paenibacillus species isolates.</title>
        <authorList>
            <person name="Beno S.M."/>
        </authorList>
    </citation>
    <scope>NUCLEOTIDE SEQUENCE [LARGE SCALE GENOMIC DNA]</scope>
    <source>
        <strain evidence="1 2">FSL F4-0100</strain>
    </source>
</reference>
<organism evidence="1 2">
    <name type="scientific">Paenibacillus lautus</name>
    <name type="common">Bacillus lautus</name>
    <dbReference type="NCBI Taxonomy" id="1401"/>
    <lineage>
        <taxon>Bacteria</taxon>
        <taxon>Bacillati</taxon>
        <taxon>Bacillota</taxon>
        <taxon>Bacilli</taxon>
        <taxon>Bacillales</taxon>
        <taxon>Paenibacillaceae</taxon>
        <taxon>Paenibacillus</taxon>
    </lineage>
</organism>
<comment type="caution">
    <text evidence="1">The sequence shown here is derived from an EMBL/GenBank/DDBJ whole genome shotgun (WGS) entry which is preliminary data.</text>
</comment>
<dbReference type="Pfam" id="PF00300">
    <property type="entry name" value="His_Phos_1"/>
    <property type="match status" value="1"/>
</dbReference>
<dbReference type="AlphaFoldDB" id="A0A1R1B5S2"/>
<dbReference type="SMART" id="SM00855">
    <property type="entry name" value="PGAM"/>
    <property type="match status" value="1"/>
</dbReference>
<evidence type="ECO:0000313" key="1">
    <source>
        <dbReference type="EMBL" id="OME94800.1"/>
    </source>
</evidence>
<sequence length="194" mass="22113">MDIIFIRHGQGLHNIDIPDRLNTVNPRLTEKGREQVAKLRSEFSFHQEDVFISSPTLRTIETTNIVTCGLNSAKKYVTPLVGPRMFPIPTNPEALMLKCDIHYPLGMIITDHSDYIVLEKDHPELWKTGINTLSESAFAPLGLRLIRWIKALRVKRVFIITHDGTVTNYRCLLGKDGLTRSDFLGEAGWYKVKI</sequence>
<accession>A0A1R1B5S2</accession>
<dbReference type="RefSeq" id="WP_076321621.1">
    <property type="nucleotide sequence ID" value="NZ_MRTF01000002.1"/>
</dbReference>
<dbReference type="EMBL" id="MRTF01000002">
    <property type="protein sequence ID" value="OME94800.1"/>
    <property type="molecule type" value="Genomic_DNA"/>
</dbReference>
<dbReference type="InterPro" id="IPR013078">
    <property type="entry name" value="His_Pase_superF_clade-1"/>
</dbReference>
<dbReference type="STRING" id="1401.BK123_06760"/>
<dbReference type="CDD" id="cd07067">
    <property type="entry name" value="HP_PGM_like"/>
    <property type="match status" value="1"/>
</dbReference>
<dbReference type="GO" id="GO:0005829">
    <property type="term" value="C:cytosol"/>
    <property type="evidence" value="ECO:0007669"/>
    <property type="project" value="TreeGrafter"/>
</dbReference>
<dbReference type="Proteomes" id="UP000187074">
    <property type="component" value="Unassembled WGS sequence"/>
</dbReference>
<evidence type="ECO:0008006" key="3">
    <source>
        <dbReference type="Google" id="ProtNLM"/>
    </source>
</evidence>
<gene>
    <name evidence="1" type="ORF">BK123_06760</name>
</gene>
<name>A0A1R1B5S2_PAELA</name>
<proteinExistence type="predicted"/>